<dbReference type="RefSeq" id="WP_378258367.1">
    <property type="nucleotide sequence ID" value="NZ_JBHSIT010000006.1"/>
</dbReference>
<comment type="subcellular location">
    <subcellularLocation>
        <location evidence="1">Membrane</location>
    </subcellularLocation>
</comment>
<dbReference type="PANTHER" id="PTHR37042">
    <property type="entry name" value="OUTER MEMBRANE PROTEIN RV1973"/>
    <property type="match status" value="1"/>
</dbReference>
<feature type="chain" id="PRO_5047185692" description="Mce-associated membrane protein" evidence="3">
    <location>
        <begin position="25"/>
        <end position="171"/>
    </location>
</feature>
<evidence type="ECO:0008006" key="6">
    <source>
        <dbReference type="Google" id="ProtNLM"/>
    </source>
</evidence>
<feature type="signal peptide" evidence="3">
    <location>
        <begin position="1"/>
        <end position="24"/>
    </location>
</feature>
<dbReference type="PANTHER" id="PTHR37042:SF4">
    <property type="entry name" value="OUTER MEMBRANE PROTEIN RV1973"/>
    <property type="match status" value="1"/>
</dbReference>
<evidence type="ECO:0000313" key="5">
    <source>
        <dbReference type="Proteomes" id="UP001595872"/>
    </source>
</evidence>
<name>A0ABV9U1G0_9ACTN</name>
<keyword evidence="3" id="KW-0732">Signal</keyword>
<keyword evidence="2" id="KW-0472">Membrane</keyword>
<evidence type="ECO:0000256" key="2">
    <source>
        <dbReference type="ARBA" id="ARBA00023136"/>
    </source>
</evidence>
<evidence type="ECO:0000256" key="3">
    <source>
        <dbReference type="SAM" id="SignalP"/>
    </source>
</evidence>
<keyword evidence="5" id="KW-1185">Reference proteome</keyword>
<gene>
    <name evidence="4" type="ORF">ACFPCY_23155</name>
</gene>
<accession>A0ABV9U1G0</accession>
<dbReference type="Proteomes" id="UP001595872">
    <property type="component" value="Unassembled WGS sequence"/>
</dbReference>
<reference evidence="5" key="1">
    <citation type="journal article" date="2019" name="Int. J. Syst. Evol. Microbiol.">
        <title>The Global Catalogue of Microorganisms (GCM) 10K type strain sequencing project: providing services to taxonomists for standard genome sequencing and annotation.</title>
        <authorList>
            <consortium name="The Broad Institute Genomics Platform"/>
            <consortium name="The Broad Institute Genome Sequencing Center for Infectious Disease"/>
            <person name="Wu L."/>
            <person name="Ma J."/>
        </authorList>
    </citation>
    <scope>NUCLEOTIDE SEQUENCE [LARGE SCALE GENOMIC DNA]</scope>
    <source>
        <strain evidence="5">KLKA75</strain>
    </source>
</reference>
<evidence type="ECO:0000313" key="4">
    <source>
        <dbReference type="EMBL" id="MFC4910231.1"/>
    </source>
</evidence>
<evidence type="ECO:0000256" key="1">
    <source>
        <dbReference type="ARBA" id="ARBA00004370"/>
    </source>
</evidence>
<protein>
    <recommendedName>
        <fullName evidence="6">Mce-associated membrane protein</fullName>
    </recommendedName>
</protein>
<dbReference type="EMBL" id="JBHSIT010000006">
    <property type="protein sequence ID" value="MFC4910231.1"/>
    <property type="molecule type" value="Genomic_DNA"/>
</dbReference>
<comment type="caution">
    <text evidence="4">The sequence shown here is derived from an EMBL/GenBank/DDBJ whole genome shotgun (WGS) entry which is preliminary data.</text>
</comment>
<organism evidence="4 5">
    <name type="scientific">Actinomadura gamaensis</name>
    <dbReference type="NCBI Taxonomy" id="1763541"/>
    <lineage>
        <taxon>Bacteria</taxon>
        <taxon>Bacillati</taxon>
        <taxon>Actinomycetota</taxon>
        <taxon>Actinomycetes</taxon>
        <taxon>Streptosporangiales</taxon>
        <taxon>Thermomonosporaceae</taxon>
        <taxon>Actinomadura</taxon>
    </lineage>
</organism>
<proteinExistence type="predicted"/>
<sequence>MRIPRLPALLAAATIALGAGAAWAHAETGSLRGTPAARNAALADGARTAEVKGQITEAANTLFSYNAAAPAKTDQAAKSLLVGQAVKQYDAMLAAVRRDAPAQKLVLTTTVTDAAVRTLQNDRARLLLFLDQRSASGATGKSTDVGAMLAVDAVRRNGHWQIAALDPLGGS</sequence>